<name>A0AAP2GLL0_9BACT</name>
<dbReference type="Gene3D" id="3.30.470.20">
    <property type="entry name" value="ATP-grasp fold, B domain"/>
    <property type="match status" value="1"/>
</dbReference>
<dbReference type="InterPro" id="IPR013651">
    <property type="entry name" value="ATP-grasp_RimK-type"/>
</dbReference>
<organism evidence="2 3">
    <name type="scientific">Chryseosolibacter histidini</name>
    <dbReference type="NCBI Taxonomy" id="2782349"/>
    <lineage>
        <taxon>Bacteria</taxon>
        <taxon>Pseudomonadati</taxon>
        <taxon>Bacteroidota</taxon>
        <taxon>Cytophagia</taxon>
        <taxon>Cytophagales</taxon>
        <taxon>Chryseotaleaceae</taxon>
        <taxon>Chryseosolibacter</taxon>
    </lineage>
</organism>
<keyword evidence="3" id="KW-1185">Reference proteome</keyword>
<dbReference type="GO" id="GO:0018169">
    <property type="term" value="F:ribosomal S6-glutamic acid ligase activity"/>
    <property type="evidence" value="ECO:0007669"/>
    <property type="project" value="TreeGrafter"/>
</dbReference>
<dbReference type="GO" id="GO:0005737">
    <property type="term" value="C:cytoplasm"/>
    <property type="evidence" value="ECO:0007669"/>
    <property type="project" value="TreeGrafter"/>
</dbReference>
<dbReference type="SUPFAM" id="SSF56059">
    <property type="entry name" value="Glutathione synthetase ATP-binding domain-like"/>
    <property type="match status" value="1"/>
</dbReference>
<gene>
    <name evidence="2" type="ORF">KK083_26775</name>
</gene>
<dbReference type="AlphaFoldDB" id="A0AAP2GLL0"/>
<proteinExistence type="predicted"/>
<dbReference type="Proteomes" id="UP001319200">
    <property type="component" value="Unassembled WGS sequence"/>
</dbReference>
<protein>
    <recommendedName>
        <fullName evidence="1">ATP-grasp fold RimK-type domain-containing protein</fullName>
    </recommendedName>
</protein>
<accession>A0AAP2GLL0</accession>
<comment type="caution">
    <text evidence="2">The sequence shown here is derived from an EMBL/GenBank/DDBJ whole genome shotgun (WGS) entry which is preliminary data.</text>
</comment>
<dbReference type="GO" id="GO:0009432">
    <property type="term" value="P:SOS response"/>
    <property type="evidence" value="ECO:0007669"/>
    <property type="project" value="TreeGrafter"/>
</dbReference>
<evidence type="ECO:0000259" key="1">
    <source>
        <dbReference type="Pfam" id="PF08443"/>
    </source>
</evidence>
<evidence type="ECO:0000313" key="3">
    <source>
        <dbReference type="Proteomes" id="UP001319200"/>
    </source>
</evidence>
<dbReference type="EMBL" id="JAHESF010000042">
    <property type="protein sequence ID" value="MBT1700521.1"/>
    <property type="molecule type" value="Genomic_DNA"/>
</dbReference>
<dbReference type="PANTHER" id="PTHR21621:SF0">
    <property type="entry name" value="BETA-CITRYLGLUTAMATE SYNTHASE B-RELATED"/>
    <property type="match status" value="1"/>
</dbReference>
<reference evidence="2 3" key="1">
    <citation type="submission" date="2021-05" db="EMBL/GenBank/DDBJ databases">
        <title>A Polyphasic approach of four new species of the genus Ohtaekwangia: Ohtaekwangia histidinii sp. nov., Ohtaekwangia cretensis sp. nov., Ohtaekwangia indiensis sp. nov., Ohtaekwangia reichenbachii sp. nov. from diverse environment.</title>
        <authorList>
            <person name="Octaviana S."/>
        </authorList>
    </citation>
    <scope>NUCLEOTIDE SEQUENCE [LARGE SCALE GENOMIC DNA]</scope>
    <source>
        <strain evidence="2 3">PWU4</strain>
    </source>
</reference>
<feature type="domain" description="ATP-grasp fold RimK-type" evidence="1">
    <location>
        <begin position="203"/>
        <end position="297"/>
    </location>
</feature>
<dbReference type="PANTHER" id="PTHR21621">
    <property type="entry name" value="RIBOSOMAL PROTEIN S6 MODIFICATION PROTEIN"/>
    <property type="match status" value="1"/>
</dbReference>
<sequence>MRLAIHNTKSSFAERWIAYCEEKRIPYKIVNCHANDIVQQLADCDALLWHHQQGGPKDILFAKQLLFSLEQSGKKVFPDFNTGWHFDDKIGQKYLLEALNITELVPTWVFYNKADALKWADSVSFPKVFKLRGGAASQNVRLVRTKAMARKLIDRAFSKGFKAYDAFGSLKERIRKYRLGKANAREVVKGMVRLIVPPPYAQIMGNESGYIYFQEFMPGNDSDTRIIVIDGKAFAIKRMVRKNDFRASGSGHIVHDMKQIDLRCVKLAFAFTEKLKAQCVAYDFVFDAKNNPLLIEISYGFAPAVYEACPGFWDRQMNWHEGKFNPYGWMVDAVCKE</sequence>
<dbReference type="Pfam" id="PF08443">
    <property type="entry name" value="RimK"/>
    <property type="match status" value="1"/>
</dbReference>
<evidence type="ECO:0000313" key="2">
    <source>
        <dbReference type="EMBL" id="MBT1700521.1"/>
    </source>
</evidence>
<dbReference type="RefSeq" id="WP_254169210.1">
    <property type="nucleotide sequence ID" value="NZ_JAHESF010000042.1"/>
</dbReference>